<organism evidence="1 2">
    <name type="scientific">Marasmius crinis-equi</name>
    <dbReference type="NCBI Taxonomy" id="585013"/>
    <lineage>
        <taxon>Eukaryota</taxon>
        <taxon>Fungi</taxon>
        <taxon>Dikarya</taxon>
        <taxon>Basidiomycota</taxon>
        <taxon>Agaricomycotina</taxon>
        <taxon>Agaricomycetes</taxon>
        <taxon>Agaricomycetidae</taxon>
        <taxon>Agaricales</taxon>
        <taxon>Marasmiineae</taxon>
        <taxon>Marasmiaceae</taxon>
        <taxon>Marasmius</taxon>
    </lineage>
</organism>
<name>A0ABR3ET85_9AGAR</name>
<protein>
    <submittedName>
        <fullName evidence="1">Uncharacterized protein</fullName>
    </submittedName>
</protein>
<dbReference type="Proteomes" id="UP001465976">
    <property type="component" value="Unassembled WGS sequence"/>
</dbReference>
<dbReference type="EMBL" id="JBAHYK010002002">
    <property type="protein sequence ID" value="KAL0566126.1"/>
    <property type="molecule type" value="Genomic_DNA"/>
</dbReference>
<sequence>TPTQVLVITETITRSDSNISASSNKVITPPISKETSLVLDETSKGTGQLVIEESRP</sequence>
<gene>
    <name evidence="1" type="ORF">V5O48_015896</name>
</gene>
<evidence type="ECO:0000313" key="1">
    <source>
        <dbReference type="EMBL" id="KAL0566126.1"/>
    </source>
</evidence>
<keyword evidence="2" id="KW-1185">Reference proteome</keyword>
<feature type="non-terminal residue" evidence="1">
    <location>
        <position position="1"/>
    </location>
</feature>
<evidence type="ECO:0000313" key="2">
    <source>
        <dbReference type="Proteomes" id="UP001465976"/>
    </source>
</evidence>
<reference evidence="1 2" key="1">
    <citation type="submission" date="2024-02" db="EMBL/GenBank/DDBJ databases">
        <title>A draft genome for the cacao thread blight pathogen Marasmius crinis-equi.</title>
        <authorList>
            <person name="Cohen S.P."/>
            <person name="Baruah I.K."/>
            <person name="Amoako-Attah I."/>
            <person name="Bukari Y."/>
            <person name="Meinhardt L.W."/>
            <person name="Bailey B.A."/>
        </authorList>
    </citation>
    <scope>NUCLEOTIDE SEQUENCE [LARGE SCALE GENOMIC DNA]</scope>
    <source>
        <strain evidence="1 2">GH-76</strain>
    </source>
</reference>
<comment type="caution">
    <text evidence="1">The sequence shown here is derived from an EMBL/GenBank/DDBJ whole genome shotgun (WGS) entry which is preliminary data.</text>
</comment>
<accession>A0ABR3ET85</accession>
<proteinExistence type="predicted"/>